<dbReference type="GeneID" id="93131579"/>
<dbReference type="Proteomes" id="UP000595426">
    <property type="component" value="Chromosome"/>
</dbReference>
<dbReference type="EMBL" id="CP067018">
    <property type="protein sequence ID" value="QQN57201.1"/>
    <property type="molecule type" value="Genomic_DNA"/>
</dbReference>
<dbReference type="PANTHER" id="PTHR13789:SF309">
    <property type="entry name" value="PUTATIVE (AFU_ORTHOLOGUE AFUA_6G14510)-RELATED"/>
    <property type="match status" value="1"/>
</dbReference>
<accession>A0A7T7UW54</accession>
<dbReference type="Gene3D" id="3.50.50.60">
    <property type="entry name" value="FAD/NAD(P)-binding domain"/>
    <property type="match status" value="1"/>
</dbReference>
<organism evidence="4 5">
    <name type="scientific">Elizabethkingia bruuniana</name>
    <dbReference type="NCBI Taxonomy" id="1756149"/>
    <lineage>
        <taxon>Bacteria</taxon>
        <taxon>Pseudomonadati</taxon>
        <taxon>Bacteroidota</taxon>
        <taxon>Flavobacteriia</taxon>
        <taxon>Flavobacteriales</taxon>
        <taxon>Weeksellaceae</taxon>
        <taxon>Elizabethkingia</taxon>
    </lineage>
</organism>
<reference evidence="4 5" key="1">
    <citation type="submission" date="2020-12" db="EMBL/GenBank/DDBJ databases">
        <title>FDA dAtabase for Regulatory Grade micrObial Sequences (FDA-ARGOS): Supporting development and validation of Infectious Disease Dx tests.</title>
        <authorList>
            <person name="Kerrigan L."/>
            <person name="Long C."/>
            <person name="Tallon L."/>
            <person name="Sadzewicz L."/>
            <person name="Zhao X."/>
            <person name="Boylan J."/>
            <person name="Ott S."/>
            <person name="Bowen H."/>
            <person name="Vavikolanu K."/>
            <person name="Mehta A."/>
            <person name="Aluvathingal J."/>
            <person name="Nadendla S."/>
            <person name="Yan Y."/>
            <person name="Sichtig H."/>
        </authorList>
    </citation>
    <scope>NUCLEOTIDE SEQUENCE [LARGE SCALE GENOMIC DNA]</scope>
    <source>
        <strain evidence="4 5">FDAARGOS_1031</strain>
    </source>
</reference>
<keyword evidence="1" id="KW-0560">Oxidoreductase</keyword>
<evidence type="ECO:0000256" key="2">
    <source>
        <dbReference type="ARBA" id="ARBA00023033"/>
    </source>
</evidence>
<dbReference type="Pfam" id="PF01494">
    <property type="entry name" value="FAD_binding_3"/>
    <property type="match status" value="1"/>
</dbReference>
<dbReference type="PRINTS" id="PR00420">
    <property type="entry name" value="RNGMNOXGNASE"/>
</dbReference>
<proteinExistence type="predicted"/>
<dbReference type="GO" id="GO:0004497">
    <property type="term" value="F:monooxygenase activity"/>
    <property type="evidence" value="ECO:0007669"/>
    <property type="project" value="UniProtKB-KW"/>
</dbReference>
<dbReference type="GO" id="GO:0071949">
    <property type="term" value="F:FAD binding"/>
    <property type="evidence" value="ECO:0007669"/>
    <property type="project" value="InterPro"/>
</dbReference>
<protein>
    <submittedName>
        <fullName evidence="4">FAD-dependent monooxygenase</fullName>
    </submittedName>
</protein>
<evidence type="ECO:0000313" key="5">
    <source>
        <dbReference type="Proteomes" id="UP000595426"/>
    </source>
</evidence>
<name>A0A7T7UW54_9FLAO</name>
<evidence type="ECO:0000256" key="1">
    <source>
        <dbReference type="ARBA" id="ARBA00023002"/>
    </source>
</evidence>
<dbReference type="SUPFAM" id="SSF51905">
    <property type="entry name" value="FAD/NAD(P)-binding domain"/>
    <property type="match status" value="1"/>
</dbReference>
<dbReference type="InterPro" id="IPR050493">
    <property type="entry name" value="FAD-dep_Monooxygenase_BioMet"/>
</dbReference>
<dbReference type="PANTHER" id="PTHR13789">
    <property type="entry name" value="MONOOXYGENASE"/>
    <property type="match status" value="1"/>
</dbReference>
<evidence type="ECO:0000259" key="3">
    <source>
        <dbReference type="Pfam" id="PF01494"/>
    </source>
</evidence>
<dbReference type="InterPro" id="IPR036188">
    <property type="entry name" value="FAD/NAD-bd_sf"/>
</dbReference>
<dbReference type="AlphaFoldDB" id="A0A7T7UW54"/>
<dbReference type="RefSeq" id="WP_034869375.1">
    <property type="nucleotide sequence ID" value="NZ_CBCSDR010000009.1"/>
</dbReference>
<dbReference type="OrthoDB" id="9766816at2"/>
<keyword evidence="5" id="KW-1185">Reference proteome</keyword>
<feature type="domain" description="FAD-binding" evidence="3">
    <location>
        <begin position="2"/>
        <end position="330"/>
    </location>
</feature>
<evidence type="ECO:0000313" key="4">
    <source>
        <dbReference type="EMBL" id="QQN57201.1"/>
    </source>
</evidence>
<gene>
    <name evidence="4" type="ORF">I6H88_12110</name>
</gene>
<dbReference type="InterPro" id="IPR002938">
    <property type="entry name" value="FAD-bd"/>
</dbReference>
<sequence>MDIAIIGAGIGGLTTALALKRRNIPFKVYEAAEELKPVGTGIILGINAMQVYHQLQIENKILAAGKKVDSINVTDFKLSPITETPLLPFEQKFGHKSIAIHRAELHHILTDEVGKENIVLNSRLSNAVKVENKHYELSFENGNKANHTFIIGADGINSKIRKIFFPDTQLRAAHQICFRGVTHFNLPPIYKNELIEGWGQGKRFGFVEISEANVYWYFLINQKLYQKQNDLRAYLLDAPEFIREMILNTPKEKWFTANLQDLKPITEWQKDGVILLGDAAHATTPNMGQGACQAIEDAYVLFRLLESYNPEQAFESYPSIRREKAHYVVNTSWKIGKISQLENKLLMGIRNLMLRKTPKSTQAKNFERLFTLNQVN</sequence>
<keyword evidence="2 4" id="KW-0503">Monooxygenase</keyword>
<dbReference type="KEGG" id="egm:AYC65_01600"/>